<evidence type="ECO:0000256" key="9">
    <source>
        <dbReference type="SAM" id="MobiDB-lite"/>
    </source>
</evidence>
<protein>
    <recommendedName>
        <fullName evidence="4">Calmodulin-lysine N-methyltransferase</fullName>
        <ecNumber evidence="3">2.1.1.60</ecNumber>
    </recommendedName>
</protein>
<dbReference type="InterPro" id="IPR019410">
    <property type="entry name" value="Methyltransf_16"/>
</dbReference>
<evidence type="ECO:0000256" key="3">
    <source>
        <dbReference type="ARBA" id="ARBA00011914"/>
    </source>
</evidence>
<evidence type="ECO:0000313" key="10">
    <source>
        <dbReference type="EMBL" id="CAK0888069.1"/>
    </source>
</evidence>
<dbReference type="InterPro" id="IPR029063">
    <property type="entry name" value="SAM-dependent_MTases_sf"/>
</dbReference>
<comment type="caution">
    <text evidence="10">The sequence shown here is derived from an EMBL/GenBank/DDBJ whole genome shotgun (WGS) entry which is preliminary data.</text>
</comment>
<dbReference type="EMBL" id="CAUYUJ010019022">
    <property type="protein sequence ID" value="CAK0888069.1"/>
    <property type="molecule type" value="Genomic_DNA"/>
</dbReference>
<feature type="non-terminal residue" evidence="10">
    <location>
        <position position="1306"/>
    </location>
</feature>
<gene>
    <name evidence="10" type="ORF">PCOR1329_LOCUS68926</name>
</gene>
<keyword evidence="6" id="KW-0489">Methyltransferase</keyword>
<evidence type="ECO:0000313" key="11">
    <source>
        <dbReference type="Proteomes" id="UP001189429"/>
    </source>
</evidence>
<reference evidence="10" key="1">
    <citation type="submission" date="2023-10" db="EMBL/GenBank/DDBJ databases">
        <authorList>
            <person name="Chen Y."/>
            <person name="Shah S."/>
            <person name="Dougan E. K."/>
            <person name="Thang M."/>
            <person name="Chan C."/>
        </authorList>
    </citation>
    <scope>NUCLEOTIDE SEQUENCE [LARGE SCALE GENOMIC DNA]</scope>
</reference>
<keyword evidence="11" id="KW-1185">Reference proteome</keyword>
<feature type="region of interest" description="Disordered" evidence="9">
    <location>
        <begin position="569"/>
        <end position="631"/>
    </location>
</feature>
<comment type="subcellular location">
    <subcellularLocation>
        <location evidence="2">Cytoplasm</location>
    </subcellularLocation>
    <subcellularLocation>
        <location evidence="1">Nucleus</location>
    </subcellularLocation>
</comment>
<feature type="compositionally biased region" description="Basic and acidic residues" evidence="9">
    <location>
        <begin position="268"/>
        <end position="291"/>
    </location>
</feature>
<keyword evidence="8" id="KW-0539">Nucleus</keyword>
<dbReference type="PANTHER" id="PTHR13539">
    <property type="entry name" value="CALMODULIN-LYSINE N-METHYLTRANSFERASE"/>
    <property type="match status" value="1"/>
</dbReference>
<accession>A0ABN9WR79</accession>
<feature type="region of interest" description="Disordered" evidence="9">
    <location>
        <begin position="268"/>
        <end position="339"/>
    </location>
</feature>
<dbReference type="EC" id="2.1.1.60" evidence="3"/>
<feature type="compositionally biased region" description="Low complexity" evidence="9">
    <location>
        <begin position="1283"/>
        <end position="1306"/>
    </location>
</feature>
<evidence type="ECO:0000256" key="7">
    <source>
        <dbReference type="ARBA" id="ARBA00022679"/>
    </source>
</evidence>
<evidence type="ECO:0000256" key="6">
    <source>
        <dbReference type="ARBA" id="ARBA00022603"/>
    </source>
</evidence>
<evidence type="ECO:0000256" key="4">
    <source>
        <dbReference type="ARBA" id="ARBA00020594"/>
    </source>
</evidence>
<dbReference type="Proteomes" id="UP001189429">
    <property type="component" value="Unassembled WGS sequence"/>
</dbReference>
<evidence type="ECO:0000256" key="1">
    <source>
        <dbReference type="ARBA" id="ARBA00004123"/>
    </source>
</evidence>
<dbReference type="Gene3D" id="3.40.50.150">
    <property type="entry name" value="Vaccinia Virus protein VP39"/>
    <property type="match status" value="2"/>
</dbReference>
<dbReference type="SUPFAM" id="SSF53335">
    <property type="entry name" value="S-adenosyl-L-methionine-dependent methyltransferases"/>
    <property type="match status" value="2"/>
</dbReference>
<evidence type="ECO:0000256" key="8">
    <source>
        <dbReference type="ARBA" id="ARBA00023242"/>
    </source>
</evidence>
<evidence type="ECO:0000256" key="5">
    <source>
        <dbReference type="ARBA" id="ARBA00022490"/>
    </source>
</evidence>
<dbReference type="InterPro" id="IPR025800">
    <property type="entry name" value="CaM-Lys-N-MeTrfase"/>
</dbReference>
<keyword evidence="7" id="KW-0808">Transferase</keyword>
<name>A0ABN9WR79_9DINO</name>
<proteinExistence type="predicted"/>
<evidence type="ECO:0000256" key="2">
    <source>
        <dbReference type="ARBA" id="ARBA00004496"/>
    </source>
</evidence>
<dbReference type="PANTHER" id="PTHR13539:SF3">
    <property type="entry name" value="CALMODULIN-LYSINE N-METHYLTRANSFERASE"/>
    <property type="match status" value="1"/>
</dbReference>
<dbReference type="CDD" id="cd02440">
    <property type="entry name" value="AdoMet_MTases"/>
    <property type="match status" value="1"/>
</dbReference>
<dbReference type="Pfam" id="PF10294">
    <property type="entry name" value="Methyltransf_16"/>
    <property type="match status" value="2"/>
</dbReference>
<sequence>MSAASEPIEEWSHWKLFRRTVSLVREGAEHGQHSTYKSLTYHVAGQRVEFRQPTEGAGTTLMHGDFARKLSPSEEALTFYMTKHPKLFKGARVLVAGAGLGLAGLAIAACTRAAHVELTDGDAEVVSTLKESTQLNSNAFGNTTVSVRKVLWDRIEDWPARGSYDLVVAADVVYLEFLHSALLGMVSRVLRPGATFLLFASRRNGSLEKFTSAAKAFFPSVEAFSDYDDDVGHAIGRTSKCFPIMVRLVAAREEQDIPASVKMMFEDCQRKRSEQEQERAKQRDRVREAKQRNKATLQMVKSREERLRLAAERAAEDPQDEGLARPRPRVPTVPQAEQEGRSDWGLFERACAPGAEGTGKDLVYECGGCSVTVRKPDGGDFLYGELARRVSASEEVLTHWVLKNRRKLKRKRVLELGAGVGLAGLTAGVCAAAKQVDLTDGDPRMVATMQESVALNGGAFQSKKVSVRRLVWGEDDVDAGVQYDWIIGADPFESGGSPSALLKTVRRLLKPSGTAVFFGQVAKGSMEGLPTTAAGLFDRVEVSRECDAEVTATLHRHGMRCLPQAVRLQRSMSSRPMASPPPPLRGPSAVGSAPALEAPASGTVPGERRGTAADDVLGGEAADAPARTRRALRRETLARRWAERAAARSAAESCAEGGGEPPAAPAAAATASEVAASMGPCASAGKARQLVPLVLGRGVIGEPLSPPPLAHGGSAAVPQPAAAARAVWQDGDLAAMANDNVGVRPPLNFGPAMLMGLPKPPPLWCGSKGACKGAPGTGLRAGWDLRFLKRNLATTCKCYVFCRPRFLFARCRRGWLIWAIGGDLVRPGCKIVRPAERGANKTGWRMQDRWVQDARCFWGGRCSTVRKGRREAAERDAVAQVESVLREAVAQAHDFPLHPSLALDGSEPRSYPKGVAELWDGCGASLPAELQGRAWGTVYKWRCALTFARRVQNLVWLEDKVSQRTLMRQWPAGAGQPLPSRWFAPEDLAEAEAAASHLAAAGAPFVVKPRHAACGQGQTVIQPPAGAEGEAAADGSAGRWESLCWPGAGAEAARSPPAGSGAAAAAADADLGLAGEAALAVRAALAVGCKAGETWQLYQVPRGVGLEPLYPSLGASAVEPLRPLELKVQSIWGRVVGATLHTSQAVWVLPDGRLHRWGRRVAGNKALQRMYGAMPPSAEAALRSALVEHWPHLRSETEAISRRWGLDEVRVDWFVGCPRWGPRICEVTWMGTGDRVPCTLQLAVADAFFAGHRRRLERSAERPEDPPPSAALGDPLESESRRGGPSALPAAAGGPRPSSRPGRAGA</sequence>
<feature type="region of interest" description="Disordered" evidence="9">
    <location>
        <begin position="1256"/>
        <end position="1306"/>
    </location>
</feature>
<organism evidence="10 11">
    <name type="scientific">Prorocentrum cordatum</name>
    <dbReference type="NCBI Taxonomy" id="2364126"/>
    <lineage>
        <taxon>Eukaryota</taxon>
        <taxon>Sar</taxon>
        <taxon>Alveolata</taxon>
        <taxon>Dinophyceae</taxon>
        <taxon>Prorocentrales</taxon>
        <taxon>Prorocentraceae</taxon>
        <taxon>Prorocentrum</taxon>
    </lineage>
</organism>
<feature type="compositionally biased region" description="Basic and acidic residues" evidence="9">
    <location>
        <begin position="301"/>
        <end position="316"/>
    </location>
</feature>
<keyword evidence="5" id="KW-0963">Cytoplasm</keyword>